<dbReference type="Pfam" id="PF15183">
    <property type="entry name" value="MRAP"/>
    <property type="match status" value="1"/>
</dbReference>
<keyword evidence="4" id="KW-1003">Cell membrane</keyword>
<dbReference type="Proteomes" id="UP000234681">
    <property type="component" value="Chromosome 11"/>
</dbReference>
<gene>
    <name evidence="11" type="primary">Mrap_predicted</name>
    <name evidence="11" type="ORF">rCG_58761</name>
</gene>
<feature type="region of interest" description="Disordered" evidence="9">
    <location>
        <begin position="146"/>
        <end position="165"/>
    </location>
</feature>
<keyword evidence="6" id="KW-0256">Endoplasmic reticulum</keyword>
<feature type="region of interest" description="Disordered" evidence="9">
    <location>
        <begin position="1"/>
        <end position="35"/>
    </location>
</feature>
<evidence type="ECO:0000256" key="8">
    <source>
        <dbReference type="ARBA" id="ARBA00023136"/>
    </source>
</evidence>
<dbReference type="GO" id="GO:0005789">
    <property type="term" value="C:endoplasmic reticulum membrane"/>
    <property type="evidence" value="ECO:0007669"/>
    <property type="project" value="UniProtKB-SubCell"/>
</dbReference>
<comment type="subcellular location">
    <subcellularLocation>
        <location evidence="1">Cell membrane</location>
        <topology evidence="1">Single-pass membrane protein</topology>
    </subcellularLocation>
    <subcellularLocation>
        <location evidence="2">Endoplasmic reticulum membrane</location>
        <topology evidence="2">Single-pass membrane protein</topology>
    </subcellularLocation>
</comment>
<organism evidence="11">
    <name type="scientific">Rattus norvegicus</name>
    <name type="common">Rat</name>
    <dbReference type="NCBI Taxonomy" id="10116"/>
    <lineage>
        <taxon>Eukaryota</taxon>
        <taxon>Metazoa</taxon>
        <taxon>Chordata</taxon>
        <taxon>Craniata</taxon>
        <taxon>Vertebrata</taxon>
        <taxon>Euteleostomi</taxon>
        <taxon>Mammalia</taxon>
        <taxon>Eutheria</taxon>
        <taxon>Euarchontoglires</taxon>
        <taxon>Glires</taxon>
        <taxon>Rodentia</taxon>
        <taxon>Myomorpha</taxon>
        <taxon>Muroidea</taxon>
        <taxon>Muridae</taxon>
        <taxon>Murinae</taxon>
        <taxon>Rattus</taxon>
    </lineage>
</organism>
<feature type="compositionally biased region" description="Low complexity" evidence="9">
    <location>
        <begin position="149"/>
        <end position="165"/>
    </location>
</feature>
<dbReference type="OrthoDB" id="9946598at2759"/>
<dbReference type="GO" id="GO:0005886">
    <property type="term" value="C:plasma membrane"/>
    <property type="evidence" value="ECO:0007669"/>
    <property type="project" value="UniProtKB-SubCell"/>
</dbReference>
<evidence type="ECO:0000256" key="9">
    <source>
        <dbReference type="SAM" id="MobiDB-lite"/>
    </source>
</evidence>
<evidence type="ECO:0000256" key="6">
    <source>
        <dbReference type="ARBA" id="ARBA00022824"/>
    </source>
</evidence>
<evidence type="ECO:0000256" key="4">
    <source>
        <dbReference type="ARBA" id="ARBA00022475"/>
    </source>
</evidence>
<accession>A6JLC6</accession>
<feature type="compositionally biased region" description="Polar residues" evidence="9">
    <location>
        <begin position="1"/>
        <end position="19"/>
    </location>
</feature>
<dbReference type="OMA" id="CHREPLG"/>
<reference evidence="11" key="2">
    <citation type="submission" date="2005-07" db="EMBL/GenBank/DDBJ databases">
        <authorList>
            <person name="Mural R.J."/>
            <person name="Li P.W."/>
            <person name="Adams M.D."/>
            <person name="Amanatides P.G."/>
            <person name="Baden-Tillson H."/>
            <person name="Barnstead M."/>
            <person name="Chin S.H."/>
            <person name="Dew I."/>
            <person name="Evans C.A."/>
            <person name="Ferriera S."/>
            <person name="Flanigan M."/>
            <person name="Fosler C."/>
            <person name="Glodek A."/>
            <person name="Gu Z."/>
            <person name="Holt R.A."/>
            <person name="Jennings D."/>
            <person name="Kraft C.L."/>
            <person name="Lu F."/>
            <person name="Nguyen T."/>
            <person name="Nusskern D.R."/>
            <person name="Pfannkoch C.M."/>
            <person name="Sitter C."/>
            <person name="Sutton G.G."/>
            <person name="Venter J.C."/>
            <person name="Wang Z."/>
            <person name="Woodage T."/>
            <person name="Zheng X.H."/>
            <person name="Zhong F."/>
        </authorList>
    </citation>
    <scope>NUCLEOTIDE SEQUENCE</scope>
    <source>
        <strain evidence="11">BN</strain>
    </source>
</reference>
<keyword evidence="7 10" id="KW-1133">Transmembrane helix</keyword>
<evidence type="ECO:0000256" key="2">
    <source>
        <dbReference type="ARBA" id="ARBA00004389"/>
    </source>
</evidence>
<feature type="transmembrane region" description="Helical" evidence="10">
    <location>
        <begin position="76"/>
        <end position="100"/>
    </location>
</feature>
<evidence type="ECO:0000256" key="1">
    <source>
        <dbReference type="ARBA" id="ARBA00004162"/>
    </source>
</evidence>
<dbReference type="PANTHER" id="PTHR28675">
    <property type="entry name" value="MELANOCORTIN-2 RECEPTOR ACCESSORY PROTEIN 2"/>
    <property type="match status" value="1"/>
</dbReference>
<keyword evidence="8 10" id="KW-0472">Membrane</keyword>
<name>A6JLC6_RAT</name>
<sequence>MPGDPQTSPGDSDRNQLPNRVSGAHSPPPGVWPLTDTAMANRTDASVPFTSYEYYLDYIDLIPVDEKKLKANKHSIVIALWLSLATFVVLLFFILLYMSWSGSPQVRHSPQAYQVCSWTHGFHLPLCLRRASLQTTDEPGSRAGIDQWLQQQSPSASPAGPLALP</sequence>
<keyword evidence="11" id="KW-0675">Receptor</keyword>
<dbReference type="AlphaFoldDB" id="A6JLC6"/>
<dbReference type="InterPro" id="IPR028111">
    <property type="entry name" value="MRAP"/>
</dbReference>
<dbReference type="PANTHER" id="PTHR28675:SF2">
    <property type="entry name" value="MELANOCORTIN-2 RECEPTOR ACCESSORY PROTEIN"/>
    <property type="match status" value="1"/>
</dbReference>
<keyword evidence="5 10" id="KW-0812">Transmembrane</keyword>
<proteinExistence type="inferred from homology"/>
<comment type="similarity">
    <text evidence="3">Belongs to the MRAP family.</text>
</comment>
<protein>
    <submittedName>
        <fullName evidence="11">Melanocortin 2 receptor accessory protein (Predicted), isoform CRA_b</fullName>
    </submittedName>
</protein>
<evidence type="ECO:0000313" key="11">
    <source>
        <dbReference type="EMBL" id="EDM10691.1"/>
    </source>
</evidence>
<evidence type="ECO:0000256" key="3">
    <source>
        <dbReference type="ARBA" id="ARBA00010063"/>
    </source>
</evidence>
<reference evidence="11" key="1">
    <citation type="journal article" date="2005" name="Genome Res.">
        <title>Gene and alternative splicing annotation with AIR.</title>
        <authorList>
            <person name="Florea L."/>
            <person name="Di Francesco V."/>
            <person name="Miller J."/>
            <person name="Turner R."/>
            <person name="Yao A."/>
            <person name="Harris M."/>
            <person name="Walenz B."/>
            <person name="Mobarry C."/>
            <person name="Merkulov G.V."/>
            <person name="Charlab R."/>
            <person name="Dew I."/>
            <person name="Deng Z."/>
            <person name="Istrail S."/>
            <person name="Li P."/>
            <person name="Sutton G."/>
        </authorList>
    </citation>
    <scope>NUCLEOTIDE SEQUENCE</scope>
    <source>
        <strain evidence="11">BN</strain>
    </source>
</reference>
<dbReference type="EMBL" id="CH473989">
    <property type="protein sequence ID" value="EDM10691.1"/>
    <property type="molecule type" value="Genomic_DNA"/>
</dbReference>
<evidence type="ECO:0000256" key="7">
    <source>
        <dbReference type="ARBA" id="ARBA00022989"/>
    </source>
</evidence>
<evidence type="ECO:0000256" key="5">
    <source>
        <dbReference type="ARBA" id="ARBA00022692"/>
    </source>
</evidence>
<evidence type="ECO:0000256" key="10">
    <source>
        <dbReference type="SAM" id="Phobius"/>
    </source>
</evidence>